<reference evidence="1" key="1">
    <citation type="submission" date="2021-01" db="EMBL/GenBank/DDBJ databases">
        <title>Genome public.</title>
        <authorList>
            <person name="Liu C."/>
            <person name="Sun Q."/>
        </authorList>
    </citation>
    <scope>NUCLEOTIDE SEQUENCE</scope>
    <source>
        <strain evidence="1">M6</strain>
    </source>
</reference>
<dbReference type="AlphaFoldDB" id="A0A934WUA4"/>
<dbReference type="Pfam" id="PF25753">
    <property type="entry name" value="SF0329"/>
    <property type="match status" value="1"/>
</dbReference>
<organism evidence="1 2">
    <name type="scientific">Ruminococcus difficilis</name>
    <dbReference type="NCBI Taxonomy" id="2763069"/>
    <lineage>
        <taxon>Bacteria</taxon>
        <taxon>Bacillati</taxon>
        <taxon>Bacillota</taxon>
        <taxon>Clostridia</taxon>
        <taxon>Eubacteriales</taxon>
        <taxon>Oscillospiraceae</taxon>
        <taxon>Ruminococcus</taxon>
    </lineage>
</organism>
<accession>A0A934WUA4</accession>
<gene>
    <name evidence="1" type="ORF">JKK62_15530</name>
</gene>
<dbReference type="Proteomes" id="UP000633365">
    <property type="component" value="Unassembled WGS sequence"/>
</dbReference>
<comment type="caution">
    <text evidence="1">The sequence shown here is derived from an EMBL/GenBank/DDBJ whole genome shotgun (WGS) entry which is preliminary data.</text>
</comment>
<proteinExistence type="predicted"/>
<name>A0A934WUA4_9FIRM</name>
<protein>
    <submittedName>
        <fullName evidence="1">Uncharacterized protein</fullName>
    </submittedName>
</protein>
<sequence length="175" mass="20362">MSRTLGSWSGMRKYLEREMLADSMKGRVRYNCTTYVGMDDCKIFELFLDGKLYKQFSWETVQSYFHRTGLVERDAKLDSTAEYWSGFWETLADIPVSKRDEYTDKEFCTALEAYRNSDIADSLTADDPIQRMFAVLDRRTGKQSLKKLMNDPDAHPAWLCKIILLRADAEGMTQM</sequence>
<dbReference type="InterPro" id="IPR057955">
    <property type="entry name" value="SF0329-like"/>
</dbReference>
<evidence type="ECO:0000313" key="2">
    <source>
        <dbReference type="Proteomes" id="UP000633365"/>
    </source>
</evidence>
<keyword evidence="2" id="KW-1185">Reference proteome</keyword>
<dbReference type="RefSeq" id="WP_201428728.1">
    <property type="nucleotide sequence ID" value="NZ_JAEQMG010000171.1"/>
</dbReference>
<dbReference type="EMBL" id="JAEQMG010000171">
    <property type="protein sequence ID" value="MBK6090036.1"/>
    <property type="molecule type" value="Genomic_DNA"/>
</dbReference>
<evidence type="ECO:0000313" key="1">
    <source>
        <dbReference type="EMBL" id="MBK6090036.1"/>
    </source>
</evidence>